<dbReference type="FunCoup" id="B9T2Z4">
    <property type="interactions" value="67"/>
</dbReference>
<organism evidence="5 6">
    <name type="scientific">Ricinus communis</name>
    <name type="common">Castor bean</name>
    <dbReference type="NCBI Taxonomy" id="3988"/>
    <lineage>
        <taxon>Eukaryota</taxon>
        <taxon>Viridiplantae</taxon>
        <taxon>Streptophyta</taxon>
        <taxon>Embryophyta</taxon>
        <taxon>Tracheophyta</taxon>
        <taxon>Spermatophyta</taxon>
        <taxon>Magnoliopsida</taxon>
        <taxon>eudicotyledons</taxon>
        <taxon>Gunneridae</taxon>
        <taxon>Pentapetalae</taxon>
        <taxon>rosids</taxon>
        <taxon>fabids</taxon>
        <taxon>Malpighiales</taxon>
        <taxon>Euphorbiaceae</taxon>
        <taxon>Acalyphoideae</taxon>
        <taxon>Acalypheae</taxon>
        <taxon>Ricinus</taxon>
    </lineage>
</organism>
<proteinExistence type="predicted"/>
<feature type="compositionally biased region" description="Low complexity" evidence="3">
    <location>
        <begin position="64"/>
        <end position="74"/>
    </location>
</feature>
<evidence type="ECO:0000313" key="5">
    <source>
        <dbReference type="EMBL" id="EEF29779.1"/>
    </source>
</evidence>
<evidence type="ECO:0000256" key="1">
    <source>
        <dbReference type="ARBA" id="ARBA00004123"/>
    </source>
</evidence>
<dbReference type="EMBL" id="EQ974396">
    <property type="protein sequence ID" value="EEF29779.1"/>
    <property type="molecule type" value="Genomic_DNA"/>
</dbReference>
<protein>
    <submittedName>
        <fullName evidence="5">DNA polymerase epsilon subunit, putative</fullName>
    </submittedName>
</protein>
<dbReference type="KEGG" id="rcu:8279899"/>
<dbReference type="InterPro" id="IPR050568">
    <property type="entry name" value="Transcr_DNA_Rep_Reg"/>
</dbReference>
<dbReference type="InParanoid" id="B9T2Z4"/>
<dbReference type="Pfam" id="PF00808">
    <property type="entry name" value="CBFD_NFYB_HMF"/>
    <property type="match status" value="1"/>
</dbReference>
<dbReference type="GO" id="GO:0005634">
    <property type="term" value="C:nucleus"/>
    <property type="evidence" value="ECO:0000318"/>
    <property type="project" value="GO_Central"/>
</dbReference>
<feature type="domain" description="Transcription factor CBF/NF-Y/archaeal histone" evidence="4">
    <location>
        <begin position="128"/>
        <end position="191"/>
    </location>
</feature>
<dbReference type="InterPro" id="IPR009072">
    <property type="entry name" value="Histone-fold"/>
</dbReference>
<dbReference type="OrthoDB" id="636685at2759"/>
<dbReference type="AlphaFoldDB" id="B9T2Z4"/>
<evidence type="ECO:0000259" key="4">
    <source>
        <dbReference type="Pfam" id="PF00808"/>
    </source>
</evidence>
<keyword evidence="2" id="KW-0539">Nucleus</keyword>
<evidence type="ECO:0000256" key="2">
    <source>
        <dbReference type="ARBA" id="ARBA00023242"/>
    </source>
</evidence>
<dbReference type="SUPFAM" id="SSF47113">
    <property type="entry name" value="Histone-fold"/>
    <property type="match status" value="1"/>
</dbReference>
<keyword evidence="6" id="KW-1185">Reference proteome</keyword>
<dbReference type="PANTHER" id="PTHR10252">
    <property type="entry name" value="HISTONE-LIKE TRANSCRIPTION FACTOR CCAAT-RELATED"/>
    <property type="match status" value="1"/>
</dbReference>
<evidence type="ECO:0000256" key="3">
    <source>
        <dbReference type="SAM" id="MobiDB-lite"/>
    </source>
</evidence>
<dbReference type="Gene3D" id="1.10.20.10">
    <property type="entry name" value="Histone, subunit A"/>
    <property type="match status" value="1"/>
</dbReference>
<dbReference type="InterPro" id="IPR003958">
    <property type="entry name" value="CBFA_NFYB_domain"/>
</dbReference>
<evidence type="ECO:0000313" key="6">
    <source>
        <dbReference type="Proteomes" id="UP000008311"/>
    </source>
</evidence>
<dbReference type="STRING" id="3988.B9T2Z4"/>
<dbReference type="GO" id="GO:0000976">
    <property type="term" value="F:transcription cis-regulatory region binding"/>
    <property type="evidence" value="ECO:0000318"/>
    <property type="project" value="GO_Central"/>
</dbReference>
<sequence length="232" mass="26520">MASTKISKKEGEKKKKKKNAKESPGKTRKTPIKRTPSKLPKKQEDKKNNSNKTPSGKVKESPEDSIISFSSSDSLQEVQEAVTKKELAKNSKPKNQSSNNRSPKIEKSKKRKIKEDDIGESENGTMCSFPMARIKRIIKTEDIGSKLTQDVVFLVNKATEMFLEQFCEEAYECAVREENESLAYKHLSSVVSGQRRFDFLSDFVPKQLKAKEALRRRTLVETVQRQEQYLSR</sequence>
<dbReference type="PANTHER" id="PTHR10252:SF93">
    <property type="entry name" value="DNA POLYMERASE II SUBUNIT B3-1"/>
    <property type="match status" value="1"/>
</dbReference>
<gene>
    <name evidence="5" type="ORF">RCOM_0550250</name>
</gene>
<dbReference type="eggNOG" id="KOG1657">
    <property type="taxonomic scope" value="Eukaryota"/>
</dbReference>
<comment type="subcellular location">
    <subcellularLocation>
        <location evidence="1">Nucleus</location>
    </subcellularLocation>
</comment>
<name>B9T2Z4_RICCO</name>
<dbReference type="Proteomes" id="UP000008311">
    <property type="component" value="Unassembled WGS sequence"/>
</dbReference>
<feature type="compositionally biased region" description="Low complexity" evidence="3">
    <location>
        <begin position="93"/>
        <end position="102"/>
    </location>
</feature>
<feature type="region of interest" description="Disordered" evidence="3">
    <location>
        <begin position="1"/>
        <end position="124"/>
    </location>
</feature>
<feature type="compositionally biased region" description="Basic residues" evidence="3">
    <location>
        <begin position="26"/>
        <end position="40"/>
    </location>
</feature>
<dbReference type="GO" id="GO:0006355">
    <property type="term" value="P:regulation of DNA-templated transcription"/>
    <property type="evidence" value="ECO:0000318"/>
    <property type="project" value="GO_Central"/>
</dbReference>
<accession>B9T2Z4</accession>
<dbReference type="GO" id="GO:0046982">
    <property type="term" value="F:protein heterodimerization activity"/>
    <property type="evidence" value="ECO:0007669"/>
    <property type="project" value="InterPro"/>
</dbReference>
<reference evidence="6" key="1">
    <citation type="journal article" date="2010" name="Nat. Biotechnol.">
        <title>Draft genome sequence of the oilseed species Ricinus communis.</title>
        <authorList>
            <person name="Chan A.P."/>
            <person name="Crabtree J."/>
            <person name="Zhao Q."/>
            <person name="Lorenzi H."/>
            <person name="Orvis J."/>
            <person name="Puiu D."/>
            <person name="Melake-Berhan A."/>
            <person name="Jones K.M."/>
            <person name="Redman J."/>
            <person name="Chen G."/>
            <person name="Cahoon E.B."/>
            <person name="Gedil M."/>
            <person name="Stanke M."/>
            <person name="Haas B.J."/>
            <person name="Wortman J.R."/>
            <person name="Fraser-Liggett C.M."/>
            <person name="Ravel J."/>
            <person name="Rabinowicz P.D."/>
        </authorList>
    </citation>
    <scope>NUCLEOTIDE SEQUENCE [LARGE SCALE GENOMIC DNA]</scope>
    <source>
        <strain evidence="6">cv. Hale</strain>
    </source>
</reference>